<sequence>MPITSINNGKEFEQIVNSGKPVVVDFHADCSLTLREFRELSDTFIGINFYRVNVDDLEDVALEADVRVVPTYMVYKDGKIMGQTTGIDSRNLHAMMRLHGGV</sequence>
<dbReference type="EMBL" id="MU266423">
    <property type="protein sequence ID" value="KAH7924461.1"/>
    <property type="molecule type" value="Genomic_DNA"/>
</dbReference>
<evidence type="ECO:0000313" key="2">
    <source>
        <dbReference type="Proteomes" id="UP000790709"/>
    </source>
</evidence>
<proteinExistence type="predicted"/>
<name>A0ACB8BG58_9AGAM</name>
<accession>A0ACB8BG58</accession>
<keyword evidence="2" id="KW-1185">Reference proteome</keyword>
<gene>
    <name evidence="1" type="ORF">BV22DRAFT_1195873</name>
</gene>
<evidence type="ECO:0000313" key="1">
    <source>
        <dbReference type="EMBL" id="KAH7924461.1"/>
    </source>
</evidence>
<comment type="caution">
    <text evidence="1">The sequence shown here is derived from an EMBL/GenBank/DDBJ whole genome shotgun (WGS) entry which is preliminary data.</text>
</comment>
<organism evidence="1 2">
    <name type="scientific">Leucogyrophana mollusca</name>
    <dbReference type="NCBI Taxonomy" id="85980"/>
    <lineage>
        <taxon>Eukaryota</taxon>
        <taxon>Fungi</taxon>
        <taxon>Dikarya</taxon>
        <taxon>Basidiomycota</taxon>
        <taxon>Agaricomycotina</taxon>
        <taxon>Agaricomycetes</taxon>
        <taxon>Agaricomycetidae</taxon>
        <taxon>Boletales</taxon>
        <taxon>Boletales incertae sedis</taxon>
        <taxon>Leucogyrophana</taxon>
    </lineage>
</organism>
<dbReference type="Proteomes" id="UP000790709">
    <property type="component" value="Unassembled WGS sequence"/>
</dbReference>
<reference evidence="1" key="1">
    <citation type="journal article" date="2021" name="New Phytol.">
        <title>Evolutionary innovations through gain and loss of genes in the ectomycorrhizal Boletales.</title>
        <authorList>
            <person name="Wu G."/>
            <person name="Miyauchi S."/>
            <person name="Morin E."/>
            <person name="Kuo A."/>
            <person name="Drula E."/>
            <person name="Varga T."/>
            <person name="Kohler A."/>
            <person name="Feng B."/>
            <person name="Cao Y."/>
            <person name="Lipzen A."/>
            <person name="Daum C."/>
            <person name="Hundley H."/>
            <person name="Pangilinan J."/>
            <person name="Johnson J."/>
            <person name="Barry K."/>
            <person name="LaButti K."/>
            <person name="Ng V."/>
            <person name="Ahrendt S."/>
            <person name="Min B."/>
            <person name="Choi I.G."/>
            <person name="Park H."/>
            <person name="Plett J.M."/>
            <person name="Magnuson J."/>
            <person name="Spatafora J.W."/>
            <person name="Nagy L.G."/>
            <person name="Henrissat B."/>
            <person name="Grigoriev I.V."/>
            <person name="Yang Z.L."/>
            <person name="Xu J."/>
            <person name="Martin F.M."/>
        </authorList>
    </citation>
    <scope>NUCLEOTIDE SEQUENCE</scope>
    <source>
        <strain evidence="1">KUC20120723A-06</strain>
    </source>
</reference>
<protein>
    <submittedName>
        <fullName evidence="1">Thioredoxin-like protein</fullName>
    </submittedName>
</protein>